<dbReference type="PANTHER" id="PTHR12705:SF0">
    <property type="entry name" value="ORIGIN RECOGNITION COMPLEX SUBUNIT 5"/>
    <property type="match status" value="1"/>
</dbReference>
<feature type="domain" description="ORC5 lid" evidence="1">
    <location>
        <begin position="252"/>
        <end position="293"/>
    </location>
</feature>
<evidence type="ECO:0000313" key="3">
    <source>
        <dbReference type="Proteomes" id="UP001195914"/>
    </source>
</evidence>
<dbReference type="AlphaFoldDB" id="A0AAD9GAP1"/>
<evidence type="ECO:0000259" key="1">
    <source>
        <dbReference type="Pfam" id="PF21639"/>
    </source>
</evidence>
<dbReference type="GO" id="GO:0005664">
    <property type="term" value="C:nuclear origin of replication recognition complex"/>
    <property type="evidence" value="ECO:0007669"/>
    <property type="project" value="TreeGrafter"/>
</dbReference>
<dbReference type="EMBL" id="JAHBMH010000062">
    <property type="protein sequence ID" value="KAK1934885.1"/>
    <property type="molecule type" value="Genomic_DNA"/>
</dbReference>
<evidence type="ECO:0000313" key="2">
    <source>
        <dbReference type="EMBL" id="KAK1934885.1"/>
    </source>
</evidence>
<name>A0AAD9GAP1_BABDI</name>
<dbReference type="GO" id="GO:0003688">
    <property type="term" value="F:DNA replication origin binding"/>
    <property type="evidence" value="ECO:0007669"/>
    <property type="project" value="TreeGrafter"/>
</dbReference>
<protein>
    <recommendedName>
        <fullName evidence="1">ORC5 lid domain-containing protein</fullName>
    </recommendedName>
</protein>
<gene>
    <name evidence="2" type="ORF">X943_002717</name>
</gene>
<sequence>MSLNSSGCSVGFPEESALLRLFGDFSDPVPNLQMIGLAGKDLEICVEDFLDRHHVPYGVIDSAVFAECRGNSSCPLISWMWTCFEKQLVDSICRCFPKDGVRCSKLKHCELRTPMDLVRWLSTIIVSDGDFNPSGNVRCISIVVRDYQELLTQEPTLLYTLLRLHEKLDNVERVERQVIFVYRKKVVVILIGPYPIPPEAVRNNFVIPIVYMNVLSQQMRTLHVRFNNMPYALTIGKEILPHATNDVLLLLWDGFVNYLVDVVHQWYATDPLSLEFYCRLLWPSFLEPLRSCEPAALADVEGNLSHLCMGVDPQIRNIIRHYQSRFIGDLLDTGGDESAIIRKQLYKFHGSRLAKYLLLGAAISTFSRLSYIRDQFHKRSRHIARRDTDIWRNRRRFDIRAWLANTEWVLITNESERLVMDHTLYAQVCQFVVILVLKLSQILWIIEEGYVKPLANLTVWKRLPSSRGARLWRVSDVLPSSDLQWKDAHFYPSSTAFDVYISQILNNSARFVLCATKEMIISAVKDLNLDLDEYIAA</sequence>
<comment type="caution">
    <text evidence="2">The sequence shown here is derived from an EMBL/GenBank/DDBJ whole genome shotgun (WGS) entry which is preliminary data.</text>
</comment>
<reference evidence="2" key="2">
    <citation type="submission" date="2021-05" db="EMBL/GenBank/DDBJ databases">
        <authorList>
            <person name="Pain A."/>
        </authorList>
    </citation>
    <scope>NUCLEOTIDE SEQUENCE</scope>
    <source>
        <strain evidence="2">1802A</strain>
    </source>
</reference>
<keyword evidence="3" id="KW-1185">Reference proteome</keyword>
<proteinExistence type="predicted"/>
<dbReference type="Pfam" id="PF21639">
    <property type="entry name" value="ORC5_lid"/>
    <property type="match status" value="1"/>
</dbReference>
<dbReference type="GO" id="GO:0006270">
    <property type="term" value="P:DNA replication initiation"/>
    <property type="evidence" value="ECO:0007669"/>
    <property type="project" value="TreeGrafter"/>
</dbReference>
<organism evidence="2 3">
    <name type="scientific">Babesia divergens</name>
    <dbReference type="NCBI Taxonomy" id="32595"/>
    <lineage>
        <taxon>Eukaryota</taxon>
        <taxon>Sar</taxon>
        <taxon>Alveolata</taxon>
        <taxon>Apicomplexa</taxon>
        <taxon>Aconoidasida</taxon>
        <taxon>Piroplasmida</taxon>
        <taxon>Babesiidae</taxon>
        <taxon>Babesia</taxon>
    </lineage>
</organism>
<reference evidence="2" key="1">
    <citation type="journal article" date="2014" name="Nucleic Acids Res.">
        <title>The evolutionary dynamics of variant antigen genes in Babesia reveal a history of genomic innovation underlying host-parasite interaction.</title>
        <authorList>
            <person name="Jackson A.P."/>
            <person name="Otto T.D."/>
            <person name="Darby A."/>
            <person name="Ramaprasad A."/>
            <person name="Xia D."/>
            <person name="Echaide I.E."/>
            <person name="Farber M."/>
            <person name="Gahlot S."/>
            <person name="Gamble J."/>
            <person name="Gupta D."/>
            <person name="Gupta Y."/>
            <person name="Jackson L."/>
            <person name="Malandrin L."/>
            <person name="Malas T.B."/>
            <person name="Moussa E."/>
            <person name="Nair M."/>
            <person name="Reid A.J."/>
            <person name="Sanders M."/>
            <person name="Sharma J."/>
            <person name="Tracey A."/>
            <person name="Quail M.A."/>
            <person name="Weir W."/>
            <person name="Wastling J.M."/>
            <person name="Hall N."/>
            <person name="Willadsen P."/>
            <person name="Lingelbach K."/>
            <person name="Shiels B."/>
            <person name="Tait A."/>
            <person name="Berriman M."/>
            <person name="Allred D.R."/>
            <person name="Pain A."/>
        </authorList>
    </citation>
    <scope>NUCLEOTIDE SEQUENCE</scope>
    <source>
        <strain evidence="2">1802A</strain>
    </source>
</reference>
<dbReference type="PANTHER" id="PTHR12705">
    <property type="entry name" value="ORIGIN RECOGNITION COMPLEX SUBUNIT 5"/>
    <property type="match status" value="1"/>
</dbReference>
<dbReference type="Proteomes" id="UP001195914">
    <property type="component" value="Unassembled WGS sequence"/>
</dbReference>
<dbReference type="InterPro" id="IPR048866">
    <property type="entry name" value="ORC5_lid"/>
</dbReference>
<dbReference type="InterPro" id="IPR020796">
    <property type="entry name" value="ORC5"/>
</dbReference>
<accession>A0AAD9GAP1</accession>